<feature type="compositionally biased region" description="Low complexity" evidence="1">
    <location>
        <begin position="485"/>
        <end position="495"/>
    </location>
</feature>
<organism evidence="3 4">
    <name type="scientific">Dictyostelium purpureum</name>
    <name type="common">Slime mold</name>
    <dbReference type="NCBI Taxonomy" id="5786"/>
    <lineage>
        <taxon>Eukaryota</taxon>
        <taxon>Amoebozoa</taxon>
        <taxon>Evosea</taxon>
        <taxon>Eumycetozoa</taxon>
        <taxon>Dictyostelia</taxon>
        <taxon>Dictyosteliales</taxon>
        <taxon>Dictyosteliaceae</taxon>
        <taxon>Dictyostelium</taxon>
    </lineage>
</organism>
<feature type="region of interest" description="Disordered" evidence="1">
    <location>
        <begin position="440"/>
        <end position="495"/>
    </location>
</feature>
<feature type="domain" description="VPS9" evidence="2">
    <location>
        <begin position="252"/>
        <end position="392"/>
    </location>
</feature>
<proteinExistence type="predicted"/>
<dbReference type="eggNOG" id="KOG2319">
    <property type="taxonomic scope" value="Eukaryota"/>
</dbReference>
<dbReference type="Gene3D" id="1.20.1050.80">
    <property type="entry name" value="VPS9 domain"/>
    <property type="match status" value="1"/>
</dbReference>
<feature type="compositionally biased region" description="Polar residues" evidence="1">
    <location>
        <begin position="453"/>
        <end position="476"/>
    </location>
</feature>
<feature type="region of interest" description="Disordered" evidence="1">
    <location>
        <begin position="77"/>
        <end position="120"/>
    </location>
</feature>
<feature type="compositionally biased region" description="Low complexity" evidence="1">
    <location>
        <begin position="13"/>
        <end position="45"/>
    </location>
</feature>
<dbReference type="PANTHER" id="PTHR23101:SF125">
    <property type="entry name" value="VACUOLAR SORTING PROTEIN 9 DOMAIN-CONTAINING PROTEIN"/>
    <property type="match status" value="1"/>
</dbReference>
<dbReference type="OrthoDB" id="300289at2759"/>
<dbReference type="AlphaFoldDB" id="F0ZH26"/>
<feature type="region of interest" description="Disordered" evidence="1">
    <location>
        <begin position="1"/>
        <end position="56"/>
    </location>
</feature>
<dbReference type="Proteomes" id="UP000001064">
    <property type="component" value="Unassembled WGS sequence"/>
</dbReference>
<accession>F0ZH26</accession>
<feature type="compositionally biased region" description="Low complexity" evidence="1">
    <location>
        <begin position="606"/>
        <end position="621"/>
    </location>
</feature>
<evidence type="ECO:0000256" key="1">
    <source>
        <dbReference type="SAM" id="MobiDB-lite"/>
    </source>
</evidence>
<dbReference type="GO" id="GO:0005829">
    <property type="term" value="C:cytosol"/>
    <property type="evidence" value="ECO:0000318"/>
    <property type="project" value="GO_Central"/>
</dbReference>
<dbReference type="InterPro" id="IPR045046">
    <property type="entry name" value="Vps9-like"/>
</dbReference>
<feature type="compositionally biased region" description="Polar residues" evidence="1">
    <location>
        <begin position="1"/>
        <end position="12"/>
    </location>
</feature>
<gene>
    <name evidence="3" type="ORF">DICPUDRAFT_150717</name>
</gene>
<protein>
    <recommendedName>
        <fullName evidence="2">VPS9 domain-containing protein</fullName>
    </recommendedName>
</protein>
<dbReference type="InParanoid" id="F0ZH26"/>
<sequence length="670" mass="75927">MWFGSSLLSGSFNNNNNNNNNNSNVNNSDNTNNNNNMNNNNNNNNTEGLTETPKKNMTKTNINDEFLSGNGISSSQSCDSLSNLGDPDFDVKSNSSNSSSHVQRSTGNGSGAGGSEPIYENIRIGNGSISTIITLEESTKERNNFYTKLKSPKAMDIRRSLLSFVTKFSEYGPANYEEQGHIIITYSRELEHKILLHPLWQDPTEAELEGIRDGIEKYIMNKLYHCTFFPARLGRLEPQEGNIVSESLLVPTEDDLKLYKHIMIHQFLEPQHFDIEKFFTVNEQRQNLAISELKKMNTYKTPRDKMVCVYNCCKVIFKLLKNTNNNPTGADEFLPILIYVVLKANLPMLKSNLIYVSTFRDQSRMMTEIACYFTHLVSAVTFIENISTPADLSIEESEFYRLREKYEMELPLKLNSDMLKRLNYKLSDQQKSILANSAINNTQPQSQPQSTPVKENNNTSNISKSPPHSNSKPLQPNSRGHSRHSSLNNSNISSHNTFFNENEDIHSSCNSPNVMAEHFSNFSTNQSHHYEFLNYHSDDIKIGQIPKLLEDYKKLIIENNILKSKLNNGNNPANNNFHISEPSSLSSSPALSRNNSTTWNNQISPNLLSNNKSNNNSLSSKTILEEEQSLQQDKKEKEKEKEKESQPNIIEKNQFAESPNTPSSLSSLLD</sequence>
<dbReference type="RefSeq" id="XP_003286704.1">
    <property type="nucleotide sequence ID" value="XM_003286656.1"/>
</dbReference>
<dbReference type="OMA" id="GIEKYIM"/>
<dbReference type="KEGG" id="dpp:DICPUDRAFT_150717"/>
<keyword evidence="4" id="KW-1185">Reference proteome</keyword>
<evidence type="ECO:0000313" key="4">
    <source>
        <dbReference type="Proteomes" id="UP000001064"/>
    </source>
</evidence>
<dbReference type="GO" id="GO:0016192">
    <property type="term" value="P:vesicle-mediated transport"/>
    <property type="evidence" value="ECO:0007669"/>
    <property type="project" value="InterPro"/>
</dbReference>
<feature type="compositionally biased region" description="Low complexity" evidence="1">
    <location>
        <begin position="442"/>
        <end position="452"/>
    </location>
</feature>
<dbReference type="GO" id="GO:0005085">
    <property type="term" value="F:guanyl-nucleotide exchange factor activity"/>
    <property type="evidence" value="ECO:0000318"/>
    <property type="project" value="GO_Central"/>
</dbReference>
<dbReference type="STRING" id="5786.F0ZH26"/>
<dbReference type="GO" id="GO:0030139">
    <property type="term" value="C:endocytic vesicle"/>
    <property type="evidence" value="ECO:0000318"/>
    <property type="project" value="GO_Central"/>
</dbReference>
<feature type="compositionally biased region" description="Basic and acidic residues" evidence="1">
    <location>
        <begin position="632"/>
        <end position="645"/>
    </location>
</feature>
<dbReference type="GeneID" id="10504120"/>
<dbReference type="Pfam" id="PF18151">
    <property type="entry name" value="DUF5601"/>
    <property type="match status" value="1"/>
</dbReference>
<dbReference type="PROSITE" id="PS51205">
    <property type="entry name" value="VPS9"/>
    <property type="match status" value="1"/>
</dbReference>
<feature type="compositionally biased region" description="Low complexity" evidence="1">
    <location>
        <begin position="567"/>
        <end position="596"/>
    </location>
</feature>
<feature type="region of interest" description="Disordered" evidence="1">
    <location>
        <begin position="565"/>
        <end position="670"/>
    </location>
</feature>
<dbReference type="InterPro" id="IPR041545">
    <property type="entry name" value="DUF5601"/>
</dbReference>
<dbReference type="Pfam" id="PF02204">
    <property type="entry name" value="VPS9"/>
    <property type="match status" value="1"/>
</dbReference>
<dbReference type="SMART" id="SM00167">
    <property type="entry name" value="VPS9"/>
    <property type="match status" value="1"/>
</dbReference>
<dbReference type="GO" id="GO:0031267">
    <property type="term" value="F:small GTPase binding"/>
    <property type="evidence" value="ECO:0000318"/>
    <property type="project" value="GO_Central"/>
</dbReference>
<dbReference type="InterPro" id="IPR037191">
    <property type="entry name" value="VPS9_dom_sf"/>
</dbReference>
<dbReference type="Gene3D" id="1.10.246.120">
    <property type="match status" value="1"/>
</dbReference>
<evidence type="ECO:0000313" key="3">
    <source>
        <dbReference type="EMBL" id="EGC36758.1"/>
    </source>
</evidence>
<dbReference type="PANTHER" id="PTHR23101">
    <property type="entry name" value="RAB GDP/GTP EXCHANGE FACTOR"/>
    <property type="match status" value="1"/>
</dbReference>
<dbReference type="SUPFAM" id="SSF109993">
    <property type="entry name" value="VPS9 domain"/>
    <property type="match status" value="1"/>
</dbReference>
<evidence type="ECO:0000259" key="2">
    <source>
        <dbReference type="PROSITE" id="PS51205"/>
    </source>
</evidence>
<dbReference type="EMBL" id="GL871017">
    <property type="protein sequence ID" value="EGC36758.1"/>
    <property type="molecule type" value="Genomic_DNA"/>
</dbReference>
<dbReference type="VEuPathDB" id="AmoebaDB:DICPUDRAFT_150717"/>
<dbReference type="InterPro" id="IPR003123">
    <property type="entry name" value="VPS9"/>
</dbReference>
<reference evidence="4" key="1">
    <citation type="journal article" date="2011" name="Genome Biol.">
        <title>Comparative genomics of the social amoebae Dictyostelium discoideum and Dictyostelium purpureum.</title>
        <authorList>
            <consortium name="US DOE Joint Genome Institute (JGI-PGF)"/>
            <person name="Sucgang R."/>
            <person name="Kuo A."/>
            <person name="Tian X."/>
            <person name="Salerno W."/>
            <person name="Parikh A."/>
            <person name="Feasley C.L."/>
            <person name="Dalin E."/>
            <person name="Tu H."/>
            <person name="Huang E."/>
            <person name="Barry K."/>
            <person name="Lindquist E."/>
            <person name="Shapiro H."/>
            <person name="Bruce D."/>
            <person name="Schmutz J."/>
            <person name="Salamov A."/>
            <person name="Fey P."/>
            <person name="Gaudet P."/>
            <person name="Anjard C."/>
            <person name="Babu M.M."/>
            <person name="Basu S."/>
            <person name="Bushmanova Y."/>
            <person name="van der Wel H."/>
            <person name="Katoh-Kurasawa M."/>
            <person name="Dinh C."/>
            <person name="Coutinho P.M."/>
            <person name="Saito T."/>
            <person name="Elias M."/>
            <person name="Schaap P."/>
            <person name="Kay R.R."/>
            <person name="Henrissat B."/>
            <person name="Eichinger L."/>
            <person name="Rivero F."/>
            <person name="Putnam N.H."/>
            <person name="West C.M."/>
            <person name="Loomis W.F."/>
            <person name="Chisholm R.L."/>
            <person name="Shaulsky G."/>
            <person name="Strassmann J.E."/>
            <person name="Queller D.C."/>
            <person name="Kuspa A."/>
            <person name="Grigoriev I.V."/>
        </authorList>
    </citation>
    <scope>NUCLEOTIDE SEQUENCE [LARGE SCALE GENOMIC DNA]</scope>
    <source>
        <strain evidence="4">QSDP1</strain>
    </source>
</reference>
<name>F0ZH26_DICPU</name>